<dbReference type="Pfam" id="PF12728">
    <property type="entry name" value="HTH_17"/>
    <property type="match status" value="1"/>
</dbReference>
<reference evidence="2 3" key="1">
    <citation type="submission" date="2018-04" db="EMBL/GenBank/DDBJ databases">
        <title>Novel actinobacteria from marine sediment.</title>
        <authorList>
            <person name="Ng Z.Y."/>
            <person name="Tan G.Y.A."/>
        </authorList>
    </citation>
    <scope>NUCLEOTIDE SEQUENCE [LARGE SCALE GENOMIC DNA]</scope>
    <source>
        <strain evidence="2 3">TPS81</strain>
    </source>
</reference>
<evidence type="ECO:0000313" key="2">
    <source>
        <dbReference type="EMBL" id="RCV58697.1"/>
    </source>
</evidence>
<comment type="caution">
    <text evidence="2">The sequence shown here is derived from an EMBL/GenBank/DDBJ whole genome shotgun (WGS) entry which is preliminary data.</text>
</comment>
<evidence type="ECO:0000259" key="1">
    <source>
        <dbReference type="Pfam" id="PF12728"/>
    </source>
</evidence>
<name>A0A368T5N3_9ACTN</name>
<feature type="domain" description="Helix-turn-helix" evidence="1">
    <location>
        <begin position="4"/>
        <end position="49"/>
    </location>
</feature>
<dbReference type="InterPro" id="IPR041657">
    <property type="entry name" value="HTH_17"/>
</dbReference>
<dbReference type="Proteomes" id="UP000253318">
    <property type="component" value="Unassembled WGS sequence"/>
</dbReference>
<dbReference type="OrthoDB" id="5524782at2"/>
<dbReference type="EMBL" id="QEIN01000085">
    <property type="protein sequence ID" value="RCV58697.1"/>
    <property type="molecule type" value="Genomic_DNA"/>
</dbReference>
<gene>
    <name evidence="2" type="ORF">DEF24_12485</name>
</gene>
<keyword evidence="3" id="KW-1185">Reference proteome</keyword>
<dbReference type="InterPro" id="IPR009061">
    <property type="entry name" value="DNA-bd_dom_put_sf"/>
</dbReference>
<dbReference type="AlphaFoldDB" id="A0A368T5N3"/>
<sequence>MHHLTPKELADRWQIGVQTLANMRSRGDGPAWIKCGRLVRYRLEDVIAHENAHMQGRNAA</sequence>
<dbReference type="RefSeq" id="WP_114398350.1">
    <property type="nucleotide sequence ID" value="NZ_QEIM01000069.1"/>
</dbReference>
<dbReference type="SUPFAM" id="SSF46955">
    <property type="entry name" value="Putative DNA-binding domain"/>
    <property type="match status" value="1"/>
</dbReference>
<accession>A0A368T5N3</accession>
<protein>
    <recommendedName>
        <fullName evidence="1">Helix-turn-helix domain-containing protein</fullName>
    </recommendedName>
</protein>
<organism evidence="2 3">
    <name type="scientific">Marinitenerispora sediminis</name>
    <dbReference type="NCBI Taxonomy" id="1931232"/>
    <lineage>
        <taxon>Bacteria</taxon>
        <taxon>Bacillati</taxon>
        <taxon>Actinomycetota</taxon>
        <taxon>Actinomycetes</taxon>
        <taxon>Streptosporangiales</taxon>
        <taxon>Nocardiopsidaceae</taxon>
        <taxon>Marinitenerispora</taxon>
    </lineage>
</organism>
<evidence type="ECO:0000313" key="3">
    <source>
        <dbReference type="Proteomes" id="UP000253318"/>
    </source>
</evidence>
<proteinExistence type="predicted"/>